<accession>A0A1I7WWZ5</accession>
<protein>
    <submittedName>
        <fullName evidence="3">Secreted protein</fullName>
    </submittedName>
</protein>
<evidence type="ECO:0000256" key="1">
    <source>
        <dbReference type="SAM" id="MobiDB-lite"/>
    </source>
</evidence>
<organism evidence="2 3">
    <name type="scientific">Heterorhabditis bacteriophora</name>
    <name type="common">Entomopathogenic nematode worm</name>
    <dbReference type="NCBI Taxonomy" id="37862"/>
    <lineage>
        <taxon>Eukaryota</taxon>
        <taxon>Metazoa</taxon>
        <taxon>Ecdysozoa</taxon>
        <taxon>Nematoda</taxon>
        <taxon>Chromadorea</taxon>
        <taxon>Rhabditida</taxon>
        <taxon>Rhabditina</taxon>
        <taxon>Rhabditomorpha</taxon>
        <taxon>Strongyloidea</taxon>
        <taxon>Heterorhabditidae</taxon>
        <taxon>Heterorhabditis</taxon>
    </lineage>
</organism>
<proteinExistence type="predicted"/>
<reference evidence="3" key="1">
    <citation type="submission" date="2016-11" db="UniProtKB">
        <authorList>
            <consortium name="WormBaseParasite"/>
        </authorList>
    </citation>
    <scope>IDENTIFICATION</scope>
</reference>
<name>A0A1I7WWZ5_HETBA</name>
<evidence type="ECO:0000313" key="2">
    <source>
        <dbReference type="Proteomes" id="UP000095283"/>
    </source>
</evidence>
<dbReference type="Proteomes" id="UP000095283">
    <property type="component" value="Unplaced"/>
</dbReference>
<dbReference type="WBParaSite" id="Hba_09686">
    <property type="protein sequence ID" value="Hba_09686"/>
    <property type="gene ID" value="Hba_09686"/>
</dbReference>
<evidence type="ECO:0000313" key="3">
    <source>
        <dbReference type="WBParaSite" id="Hba_09686"/>
    </source>
</evidence>
<feature type="compositionally biased region" description="Gly residues" evidence="1">
    <location>
        <begin position="61"/>
        <end position="70"/>
    </location>
</feature>
<sequence>MLSALYSFDAFSAPRSAASCAVGRLSTLASAGPSPLHPAYNNLGYLQVFFNTIQQQQQNGVDGGWRGGSEGEPASNGAPVACSECKLLRQ</sequence>
<dbReference type="AlphaFoldDB" id="A0A1I7WWZ5"/>
<keyword evidence="2" id="KW-1185">Reference proteome</keyword>
<feature type="region of interest" description="Disordered" evidence="1">
    <location>
        <begin position="59"/>
        <end position="79"/>
    </location>
</feature>